<accession>A0ABQ6HT67</accession>
<dbReference type="EMBL" id="BSUJ01000001">
    <property type="protein sequence ID" value="GMA20873.1"/>
    <property type="molecule type" value="Genomic_DNA"/>
</dbReference>
<organism evidence="5 6">
    <name type="scientific">Arsenicicoccus piscis</name>
    <dbReference type="NCBI Taxonomy" id="673954"/>
    <lineage>
        <taxon>Bacteria</taxon>
        <taxon>Bacillati</taxon>
        <taxon>Actinomycetota</taxon>
        <taxon>Actinomycetes</taxon>
        <taxon>Micrococcales</taxon>
        <taxon>Intrasporangiaceae</taxon>
        <taxon>Arsenicicoccus</taxon>
    </lineage>
</organism>
<dbReference type="Gene3D" id="3.20.20.70">
    <property type="entry name" value="Aldolase class I"/>
    <property type="match status" value="1"/>
</dbReference>
<dbReference type="InterPro" id="IPR013785">
    <property type="entry name" value="Aldolase_TIM"/>
</dbReference>
<comment type="caution">
    <text evidence="5">The sequence shown here is derived from an EMBL/GenBank/DDBJ whole genome shotgun (WGS) entry which is preliminary data.</text>
</comment>
<dbReference type="PANTHER" id="PTHR20857:SF15">
    <property type="entry name" value="THIAMINE-PHOSPHATE SYNTHASE"/>
    <property type="match status" value="1"/>
</dbReference>
<reference evidence="6" key="1">
    <citation type="journal article" date="2019" name="Int. J. Syst. Evol. Microbiol.">
        <title>The Global Catalogue of Microorganisms (GCM) 10K type strain sequencing project: providing services to taxonomists for standard genome sequencing and annotation.</title>
        <authorList>
            <consortium name="The Broad Institute Genomics Platform"/>
            <consortium name="The Broad Institute Genome Sequencing Center for Infectious Disease"/>
            <person name="Wu L."/>
            <person name="Ma J."/>
        </authorList>
    </citation>
    <scope>NUCLEOTIDE SEQUENCE [LARGE SCALE GENOMIC DNA]</scope>
    <source>
        <strain evidence="6">NBRC 105830</strain>
    </source>
</reference>
<comment type="function">
    <text evidence="1">Condenses 4-methyl-5-(beta-hydroxyethyl)thiazole monophosphate (THZ-P) and 2-methyl-4-amino-5-hydroxymethyl pyrimidine pyrophosphate (HMP-PP) to form thiamine monophosphate (TMP).</text>
</comment>
<dbReference type="InterPro" id="IPR022998">
    <property type="entry name" value="ThiamineP_synth_TenI"/>
</dbReference>
<dbReference type="Proteomes" id="UP001157109">
    <property type="component" value="Unassembled WGS sequence"/>
</dbReference>
<evidence type="ECO:0000256" key="1">
    <source>
        <dbReference type="ARBA" id="ARBA00003814"/>
    </source>
</evidence>
<dbReference type="SUPFAM" id="SSF51391">
    <property type="entry name" value="Thiamin phosphate synthase"/>
    <property type="match status" value="1"/>
</dbReference>
<feature type="domain" description="Thiamine phosphate synthase/TenI" evidence="4">
    <location>
        <begin position="2"/>
        <end position="129"/>
    </location>
</feature>
<protein>
    <recommendedName>
        <fullName evidence="4">Thiamine phosphate synthase/TenI domain-containing protein</fullName>
    </recommendedName>
</protein>
<keyword evidence="6" id="KW-1185">Reference proteome</keyword>
<evidence type="ECO:0000313" key="5">
    <source>
        <dbReference type="EMBL" id="GMA20873.1"/>
    </source>
</evidence>
<dbReference type="PANTHER" id="PTHR20857">
    <property type="entry name" value="THIAMINE-PHOSPHATE PYROPHOSPHORYLASE"/>
    <property type="match status" value="1"/>
</dbReference>
<evidence type="ECO:0000256" key="2">
    <source>
        <dbReference type="ARBA" id="ARBA00004948"/>
    </source>
</evidence>
<comment type="pathway">
    <text evidence="2">Cofactor biosynthesis; thiamine diphosphate biosynthesis.</text>
</comment>
<sequence length="150" mass="15875">MLLNDRVHLVAETGAHGAHVGQHDLDVRAARELLGPDLLLGLSCQSVAHVDAVDELLEEDPQMLDYLGIGPVWEQATKPDAAQPGGIERLVDLGARTPLPCVAIGGIDVHRIGLVARSGVAGAAVVSAICTSPHPTLSAHRLRQAWEENR</sequence>
<keyword evidence="3" id="KW-0784">Thiamine biosynthesis</keyword>
<evidence type="ECO:0000313" key="6">
    <source>
        <dbReference type="Proteomes" id="UP001157109"/>
    </source>
</evidence>
<gene>
    <name evidence="5" type="ORF">GCM10025862_28940</name>
</gene>
<dbReference type="Pfam" id="PF02581">
    <property type="entry name" value="TMP-TENI"/>
    <property type="match status" value="1"/>
</dbReference>
<dbReference type="InterPro" id="IPR036206">
    <property type="entry name" value="ThiamineP_synth_sf"/>
</dbReference>
<evidence type="ECO:0000259" key="4">
    <source>
        <dbReference type="Pfam" id="PF02581"/>
    </source>
</evidence>
<dbReference type="RefSeq" id="WP_284284723.1">
    <property type="nucleotide sequence ID" value="NZ_BSUJ01000001.1"/>
</dbReference>
<name>A0ABQ6HT67_9MICO</name>
<evidence type="ECO:0000256" key="3">
    <source>
        <dbReference type="ARBA" id="ARBA00022977"/>
    </source>
</evidence>
<proteinExistence type="predicted"/>
<dbReference type="CDD" id="cd00564">
    <property type="entry name" value="TMP_TenI"/>
    <property type="match status" value="1"/>
</dbReference>